<sequence length="549" mass="63020">MNIPVLVKDFLFYQTYNTLAITGGAGTGKTTSVRHIIDYLNEKQINYYLLAPTGRAAQNMFNHVSDISDVPAQTIHSFLYEISNDEDFAAEIVKFDVKDFEVEDSAIIIIDEASMLSHTTIRETDYLQFGSGNLLDDLLQYINLNNTSRKLILIGDDCQLPPVTSNSAEVLKKGFLETKGLKVETIHLSEVYRQASSSNLFTNITSLRNKIEREDFLTLPLVANNVDLISTSLDSALKNYIWLSKNSIFIAYTNHQVQTINLKFREMCHLSSNELEKKEKLILVKNSLIRGKRYYNGDMFTVESIGKEENFCYIIKDLDKKDVQINLTFLDVELTHISSGQYIHTKILSNKLWDENPQPTREELAALIINFRQKHSNLKKGSPEYRQAIRNDPYFNALFMRFGYALTCHKAQGGEWDNIFIDLNRPNNDLKTKSGFTWLYTALTRAKQKAYLIDLPISREFNSDNPFEHFAISVQQALSSHGFELIDQKALEYELQLFIKKDNITSGFKFYRNGKMKITRLMSMKPTSHTLKVEAILTPFVNLSLTEEF</sequence>
<name>A0AAD0F7J9_FAUOS</name>
<dbReference type="PANTHER" id="PTHR43788">
    <property type="entry name" value="DNA2/NAM7 HELICASE FAMILY MEMBER"/>
    <property type="match status" value="1"/>
</dbReference>
<gene>
    <name evidence="5" type="ORF">YHS_11885</name>
</gene>
<dbReference type="InterPro" id="IPR054572">
    <property type="entry name" value="TBP-TOTE"/>
</dbReference>
<organism evidence="5">
    <name type="scientific">Faucicola osloensis</name>
    <name type="common">Moraxella osloensis</name>
    <dbReference type="NCBI Taxonomy" id="34062"/>
    <lineage>
        <taxon>Bacteria</taxon>
        <taxon>Pseudomonadati</taxon>
        <taxon>Pseudomonadota</taxon>
        <taxon>Gammaproteobacteria</taxon>
        <taxon>Moraxellales</taxon>
        <taxon>Moraxellaceae</taxon>
        <taxon>Faucicola</taxon>
    </lineage>
</organism>
<evidence type="ECO:0000259" key="4">
    <source>
        <dbReference type="Pfam" id="PF22721"/>
    </source>
</evidence>
<dbReference type="InterPro" id="IPR027785">
    <property type="entry name" value="UvrD-like_helicase_C"/>
</dbReference>
<dbReference type="PANTHER" id="PTHR43788:SF6">
    <property type="entry name" value="DNA HELICASE B"/>
    <property type="match status" value="1"/>
</dbReference>
<dbReference type="Pfam" id="PF22721">
    <property type="entry name" value="TBP-TOTE"/>
    <property type="match status" value="1"/>
</dbReference>
<proteinExistence type="predicted"/>
<evidence type="ECO:0000256" key="2">
    <source>
        <dbReference type="ARBA" id="ARBA00022840"/>
    </source>
</evidence>
<dbReference type="Pfam" id="PF13538">
    <property type="entry name" value="UvrD_C_2"/>
    <property type="match status" value="1"/>
</dbReference>
<reference evidence="5" key="1">
    <citation type="submission" date="2017-11" db="EMBL/GenBank/DDBJ databases">
        <title>Complete Genome Sequence from Moraxella oslensis YHS isolated from human skin.</title>
        <authorList>
            <person name="Lee K."/>
            <person name="Lim J.Y."/>
            <person name="Hwang I."/>
        </authorList>
    </citation>
    <scope>NUCLEOTIDE SEQUENCE</scope>
    <source>
        <strain evidence="5">YHS</strain>
    </source>
</reference>
<dbReference type="AlphaFoldDB" id="A0AAD0F7J9"/>
<dbReference type="InterPro" id="IPR027417">
    <property type="entry name" value="P-loop_NTPase"/>
</dbReference>
<keyword evidence="1" id="KW-0547">Nucleotide-binding</keyword>
<evidence type="ECO:0000256" key="1">
    <source>
        <dbReference type="ARBA" id="ARBA00022741"/>
    </source>
</evidence>
<dbReference type="GO" id="GO:0003678">
    <property type="term" value="F:DNA helicase activity"/>
    <property type="evidence" value="ECO:0007669"/>
    <property type="project" value="UniProtKB-ARBA"/>
</dbReference>
<feature type="domain" description="TATA-binding-like protein" evidence="4">
    <location>
        <begin position="469"/>
        <end position="529"/>
    </location>
</feature>
<dbReference type="CDD" id="cd18809">
    <property type="entry name" value="SF1_C_RecD"/>
    <property type="match status" value="1"/>
</dbReference>
<protein>
    <recommendedName>
        <fullName evidence="6">AAA family ATPase</fullName>
    </recommendedName>
</protein>
<dbReference type="GO" id="GO:0005524">
    <property type="term" value="F:ATP binding"/>
    <property type="evidence" value="ECO:0007669"/>
    <property type="project" value="UniProtKB-KW"/>
</dbReference>
<evidence type="ECO:0000313" key="5">
    <source>
        <dbReference type="EMBL" id="ATW70754.1"/>
    </source>
</evidence>
<feature type="domain" description="UvrD-like helicase C-terminal" evidence="3">
    <location>
        <begin position="403"/>
        <end position="453"/>
    </location>
</feature>
<evidence type="ECO:0000259" key="3">
    <source>
        <dbReference type="Pfam" id="PF13538"/>
    </source>
</evidence>
<accession>A0AAD0F7J9</accession>
<dbReference type="EMBL" id="CP024176">
    <property type="protein sequence ID" value="ATW70754.1"/>
    <property type="molecule type" value="Genomic_DNA"/>
</dbReference>
<dbReference type="Pfam" id="PF13245">
    <property type="entry name" value="AAA_19"/>
    <property type="match status" value="1"/>
</dbReference>
<dbReference type="SUPFAM" id="SSF52540">
    <property type="entry name" value="P-loop containing nucleoside triphosphate hydrolases"/>
    <property type="match status" value="1"/>
</dbReference>
<evidence type="ECO:0008006" key="6">
    <source>
        <dbReference type="Google" id="ProtNLM"/>
    </source>
</evidence>
<dbReference type="Gene3D" id="3.40.50.300">
    <property type="entry name" value="P-loop containing nucleotide triphosphate hydrolases"/>
    <property type="match status" value="2"/>
</dbReference>
<dbReference type="InterPro" id="IPR050534">
    <property type="entry name" value="Coronavir_polyprotein_1ab"/>
</dbReference>
<keyword evidence="2" id="KW-0067">ATP-binding</keyword>